<dbReference type="Gene3D" id="2.60.40.3140">
    <property type="match status" value="1"/>
</dbReference>
<dbReference type="Proteomes" id="UP000199634">
    <property type="component" value="Unassembled WGS sequence"/>
</dbReference>
<dbReference type="OrthoDB" id="8595007at2"/>
<name>A0A1H6IXM1_9FLAO</name>
<dbReference type="InterPro" id="IPR024618">
    <property type="entry name" value="DUF3857"/>
</dbReference>
<reference evidence="2 3" key="1">
    <citation type="submission" date="2016-10" db="EMBL/GenBank/DDBJ databases">
        <authorList>
            <person name="de Groot N.N."/>
        </authorList>
    </citation>
    <scope>NUCLEOTIDE SEQUENCE [LARGE SCALE GENOMIC DNA]</scope>
    <source>
        <strain evidence="2 3">CGMCC 1.10825</strain>
    </source>
</reference>
<protein>
    <recommendedName>
        <fullName evidence="1">DUF3857 domain-containing protein</fullName>
    </recommendedName>
</protein>
<dbReference type="Gene3D" id="3.10.620.30">
    <property type="match status" value="1"/>
</dbReference>
<dbReference type="Gene3D" id="2.60.120.1130">
    <property type="match status" value="1"/>
</dbReference>
<dbReference type="Pfam" id="PF12969">
    <property type="entry name" value="DUF3857"/>
    <property type="match status" value="1"/>
</dbReference>
<dbReference type="RefSeq" id="WP_091095179.1">
    <property type="nucleotide sequence ID" value="NZ_FNXE01000001.1"/>
</dbReference>
<gene>
    <name evidence="2" type="ORF">SAMN02927937_00081</name>
</gene>
<organism evidence="2 3">
    <name type="scientific">Paenimyroides marinum</name>
    <dbReference type="NCBI Taxonomy" id="1159016"/>
    <lineage>
        <taxon>Bacteria</taxon>
        <taxon>Pseudomonadati</taxon>
        <taxon>Bacteroidota</taxon>
        <taxon>Flavobacteriia</taxon>
        <taxon>Flavobacteriales</taxon>
        <taxon>Flavobacteriaceae</taxon>
        <taxon>Paenimyroides</taxon>
    </lineage>
</organism>
<dbReference type="STRING" id="1159016.SAMN02927937_00081"/>
<accession>A0A1H6IXM1</accession>
<evidence type="ECO:0000259" key="1">
    <source>
        <dbReference type="Pfam" id="PF12969"/>
    </source>
</evidence>
<evidence type="ECO:0000313" key="2">
    <source>
        <dbReference type="EMBL" id="SEH54163.1"/>
    </source>
</evidence>
<dbReference type="EMBL" id="FNXE01000001">
    <property type="protein sequence ID" value="SEH54163.1"/>
    <property type="molecule type" value="Genomic_DNA"/>
</dbReference>
<evidence type="ECO:0000313" key="3">
    <source>
        <dbReference type="Proteomes" id="UP000199634"/>
    </source>
</evidence>
<keyword evidence="3" id="KW-1185">Reference proteome</keyword>
<dbReference type="AlphaFoldDB" id="A0A1H6IXM1"/>
<feature type="domain" description="DUF3857" evidence="1">
    <location>
        <begin position="67"/>
        <end position="213"/>
    </location>
</feature>
<sequence>MKRILLNAFLIGSCLQINAQKKIDISLPNVPKDFFENTNKVIIDRTENNEILSQTTLKQRFSETNWIVNEKGLNDLDLSIVYDKFSKLNNLEFKIYNRKGELVKTYKEKDFTDSSLADGFSILTDNRIKSLNPAYFDYPLYTKFDYEREEENTIHIPPFSPIQSADDRVVQASYQLTFPKGFSIKKTEKNLTDYKIVAEENQNSISYKVSNLIAPEYEELNVRYTNLLPLVRFSNNMFSLGNVKGKADNWNEFGIWYYDNFLKGLDHLPESTIAKMKELTKDAKTDVEKAQIVFEYMQNNTRYISVQVGLGGWKPFPAKDVDKLGYGDCKALTNYTKSLLESVGVKSYYTIIHASDRIVDIDENNISLQGNHVLLTLPTPEGNLFLECTSQKIPFGYLGSSTDNRKALVIKPDGAYFIETHSTKEDKNVLKANFIVDLTNLQKVKTKVNFENKGSFYNNIYSLNSNDKKEINKYVKNVFSGLKDLNVVDYKFTNDKAEYIFNEHIDLESAFIGSKMGNDYMIAVNSFFPVAYSVKKYKNRKTGFSITRGKTVNLQTEYILPNDMQVDFLPESKTVESKFGKHVLTINKKEGKIIVEENFILKSGDYTKDDYSLYEKFIADVVQNNNSKLILSKK</sequence>
<dbReference type="InterPro" id="IPR038765">
    <property type="entry name" value="Papain-like_cys_pep_sf"/>
</dbReference>
<proteinExistence type="predicted"/>
<dbReference type="SUPFAM" id="SSF54001">
    <property type="entry name" value="Cysteine proteinases"/>
    <property type="match status" value="1"/>
</dbReference>